<sequence length="235" mass="27687">MKKERLIMDSLQLKEIVGYLPYGLDVEYQGITNLKELSEHNSKEPKTFDIFDDDHEKWVISEPKAIIGRRVSKIKQIKFYKNYISVHVGTHHGYLKTVYLSDIKPILYPLSMLTQEIEHKGKRFVPIVELFKLKTQATGNEIFDYYIENDTAILRLKGQQLDEFTFKTYFEVDLEPNQVMFSIASETWVDDKMIEERLNQCGNEMKMFQQLYEWHFDIHNLIPRGLAVAKEVVNG</sequence>
<reference evidence="1" key="1">
    <citation type="submission" date="2018-02" db="EMBL/GenBank/DDBJ databases">
        <authorList>
            <person name="Vasarhelyi B.M."/>
            <person name="Deshmukh S."/>
            <person name="Balint B."/>
            <person name="Kukolya J."/>
        </authorList>
    </citation>
    <scope>NUCLEOTIDE SEQUENCE</scope>
    <source>
        <strain evidence="1">KB22</strain>
    </source>
</reference>
<evidence type="ECO:0000313" key="2">
    <source>
        <dbReference type="Proteomes" id="UP000616201"/>
    </source>
</evidence>
<dbReference type="EMBL" id="PRDK01000001">
    <property type="protein sequence ID" value="MBE8712554.1"/>
    <property type="molecule type" value="Genomic_DNA"/>
</dbReference>
<organism evidence="1 2">
    <name type="scientific">Sphingobacterium hungaricum</name>
    <dbReference type="NCBI Taxonomy" id="2082723"/>
    <lineage>
        <taxon>Bacteria</taxon>
        <taxon>Pseudomonadati</taxon>
        <taxon>Bacteroidota</taxon>
        <taxon>Sphingobacteriia</taxon>
        <taxon>Sphingobacteriales</taxon>
        <taxon>Sphingobacteriaceae</taxon>
        <taxon>Sphingobacterium</taxon>
    </lineage>
</organism>
<proteinExistence type="predicted"/>
<gene>
    <name evidence="1" type="ORF">C4F49_02515</name>
</gene>
<dbReference type="Proteomes" id="UP000616201">
    <property type="component" value="Unassembled WGS sequence"/>
</dbReference>
<name>A0A928UWT4_9SPHI</name>
<dbReference type="AlphaFoldDB" id="A0A928UWT4"/>
<comment type="caution">
    <text evidence="1">The sequence shown here is derived from an EMBL/GenBank/DDBJ whole genome shotgun (WGS) entry which is preliminary data.</text>
</comment>
<keyword evidence="2" id="KW-1185">Reference proteome</keyword>
<protein>
    <submittedName>
        <fullName evidence="1">Uncharacterized protein</fullName>
    </submittedName>
</protein>
<accession>A0A928UWT4</accession>
<evidence type="ECO:0000313" key="1">
    <source>
        <dbReference type="EMBL" id="MBE8712554.1"/>
    </source>
</evidence>